<dbReference type="InterPro" id="IPR025328">
    <property type="entry name" value="DUF4234"/>
</dbReference>
<gene>
    <name evidence="3" type="ORF">A966_13033</name>
</gene>
<evidence type="ECO:0000259" key="2">
    <source>
        <dbReference type="Pfam" id="PF14018"/>
    </source>
</evidence>
<dbReference type="Proteomes" id="UP000011663">
    <property type="component" value="Unassembled WGS sequence"/>
</dbReference>
<dbReference type="EMBL" id="ALNZ01000035">
    <property type="protein sequence ID" value="EKV55970.1"/>
    <property type="molecule type" value="Genomic_DNA"/>
</dbReference>
<proteinExistence type="predicted"/>
<keyword evidence="1" id="KW-0472">Membrane</keyword>
<evidence type="ECO:0000256" key="1">
    <source>
        <dbReference type="SAM" id="Phobius"/>
    </source>
</evidence>
<organism evidence="3 4">
    <name type="scientific">Brachyspira hampsonii 30446</name>
    <dbReference type="NCBI Taxonomy" id="1289135"/>
    <lineage>
        <taxon>Bacteria</taxon>
        <taxon>Pseudomonadati</taxon>
        <taxon>Spirochaetota</taxon>
        <taxon>Spirochaetia</taxon>
        <taxon>Brachyspirales</taxon>
        <taxon>Brachyspiraceae</taxon>
        <taxon>Brachyspira</taxon>
    </lineage>
</organism>
<evidence type="ECO:0000313" key="4">
    <source>
        <dbReference type="Proteomes" id="UP000011663"/>
    </source>
</evidence>
<keyword evidence="1" id="KW-1133">Transmembrane helix</keyword>
<name>A0A2U4F4V2_9SPIR</name>
<feature type="transmembrane region" description="Helical" evidence="1">
    <location>
        <begin position="56"/>
        <end position="80"/>
    </location>
</feature>
<evidence type="ECO:0000313" key="3">
    <source>
        <dbReference type="EMBL" id="EKV55970.1"/>
    </source>
</evidence>
<reference evidence="3 4" key="1">
    <citation type="submission" date="2012-07" db="EMBL/GenBank/DDBJ databases">
        <title>Genome sequence of Brachyspira sp. 30446, isolated from a pig with mucohaemorrhagic colitis.</title>
        <authorList>
            <person name="Rubin J.E."/>
            <person name="Fernando C."/>
            <person name="Harding J.C.S."/>
            <person name="Hill J.E."/>
        </authorList>
    </citation>
    <scope>NUCLEOTIDE SEQUENCE [LARGE SCALE GENOMIC DNA]</scope>
    <source>
        <strain evidence="3 4">30446</strain>
    </source>
</reference>
<accession>A0A2U4F4V2</accession>
<comment type="caution">
    <text evidence="3">The sequence shown here is derived from an EMBL/GenBank/DDBJ whole genome shotgun (WGS) entry which is preliminary data.</text>
</comment>
<dbReference type="RefSeq" id="WP_008726151.1">
    <property type="nucleotide sequence ID" value="NZ_JH994111.1"/>
</dbReference>
<feature type="transmembrane region" description="Helical" evidence="1">
    <location>
        <begin position="7"/>
        <end position="36"/>
    </location>
</feature>
<sequence length="142" mass="16668">MGLLNPILLIINPISLILIVWTIGVLIFPTISVIILQNRLNSIWNKIEVKNEDNNGIIPINRIIFSHIITLGIYNLYWIYCTVKNIREFTNINRLSPGLEVILNIFIQFYRIFWLYRYGTIIYKDLPSKVNMDGLIIKQISY</sequence>
<dbReference type="Pfam" id="PF14018">
    <property type="entry name" value="DUF4234"/>
    <property type="match status" value="1"/>
</dbReference>
<keyword evidence="1" id="KW-0812">Transmembrane</keyword>
<feature type="transmembrane region" description="Helical" evidence="1">
    <location>
        <begin position="101"/>
        <end position="119"/>
    </location>
</feature>
<dbReference type="GeneID" id="66489142"/>
<protein>
    <recommendedName>
        <fullName evidence="2">DUF4234 domain-containing protein</fullName>
    </recommendedName>
</protein>
<feature type="domain" description="DUF4234" evidence="2">
    <location>
        <begin position="64"/>
        <end position="122"/>
    </location>
</feature>
<dbReference type="AlphaFoldDB" id="A0A2U4F4V2"/>
<dbReference type="OrthoDB" id="192868at2"/>